<dbReference type="InterPro" id="IPR025662">
    <property type="entry name" value="Sigma_54_int_dom_ATP-bd_1"/>
</dbReference>
<dbReference type="InterPro" id="IPR002078">
    <property type="entry name" value="Sigma_54_int"/>
</dbReference>
<sequence length="576" mass="66241">MKNVLIVGAGKIGETFLKLLHSYKHMPSIYIIDHQSDAPGLKLAKSYQIPHGKDWSECTKEIGMYDIIINTIDDGSIQNELYEITQRLQMTFIPNEVAKFLYRLFIEREKREKVTQEKYHERRQMQELLESIIYSFNDAISVVDKNGNGLFINPAYTRLTGLTENDVIGKPASTDIIEGESMHMEVLRTKRPVRGVRLKIGPNKKEVIVNVAPVIVNHELKGSVGIIHDVSEIVLLTNELKRAKERIRNLESTYTFSDIITQSSEMTLALEQAKVGAKTSATVLLRGQSGTGKELFAHVIHNESKHQSKPFIRVNCASISELMLEKNLFGYVNHEGKQNIVKGLFEEADKGTIFLAEIDELSLKIQEKLLHAIQNNEIFRVGSNEAIPIDVRIIATTSIHIEKAIQSKTFSEKLYYHINRIPIFIPSLKDRLSDIPYLVEHLIEKLNHEYGRNVTSISNAALERLYEHDWPGNVRELENTIGRAMIYMGTTERVLEKHHLPSFWVYPISYQKMDIAPHANQTLEKAMEQFEREYVLHAYRANDFNKTRTAKALNISIRSLYYKIDKYHLEREKNQE</sequence>
<dbReference type="CDD" id="cd00009">
    <property type="entry name" value="AAA"/>
    <property type="match status" value="1"/>
</dbReference>
<dbReference type="InterPro" id="IPR013767">
    <property type="entry name" value="PAS_fold"/>
</dbReference>
<dbReference type="InterPro" id="IPR000014">
    <property type="entry name" value="PAS"/>
</dbReference>
<name>A0A5C8P437_9BACI</name>
<keyword evidence="4" id="KW-0804">Transcription</keyword>
<dbReference type="InterPro" id="IPR058031">
    <property type="entry name" value="AAA_lid_NorR"/>
</dbReference>
<feature type="domain" description="PAS" evidence="6">
    <location>
        <begin position="121"/>
        <end position="181"/>
    </location>
</feature>
<organism evidence="7 8">
    <name type="scientific">Cerasibacillus terrae</name>
    <dbReference type="NCBI Taxonomy" id="2498845"/>
    <lineage>
        <taxon>Bacteria</taxon>
        <taxon>Bacillati</taxon>
        <taxon>Bacillota</taxon>
        <taxon>Bacilli</taxon>
        <taxon>Bacillales</taxon>
        <taxon>Bacillaceae</taxon>
        <taxon>Cerasibacillus</taxon>
    </lineage>
</organism>
<dbReference type="InterPro" id="IPR036291">
    <property type="entry name" value="NAD(P)-bd_dom_sf"/>
</dbReference>
<dbReference type="InterPro" id="IPR035965">
    <property type="entry name" value="PAS-like_dom_sf"/>
</dbReference>
<evidence type="ECO:0000259" key="5">
    <source>
        <dbReference type="PROSITE" id="PS50045"/>
    </source>
</evidence>
<evidence type="ECO:0000256" key="1">
    <source>
        <dbReference type="ARBA" id="ARBA00022741"/>
    </source>
</evidence>
<dbReference type="PROSITE" id="PS50112">
    <property type="entry name" value="PAS"/>
    <property type="match status" value="1"/>
</dbReference>
<dbReference type="Pfam" id="PF25601">
    <property type="entry name" value="AAA_lid_14"/>
    <property type="match status" value="1"/>
</dbReference>
<evidence type="ECO:0000256" key="3">
    <source>
        <dbReference type="ARBA" id="ARBA00023015"/>
    </source>
</evidence>
<dbReference type="SUPFAM" id="SSF55785">
    <property type="entry name" value="PYP-like sensor domain (PAS domain)"/>
    <property type="match status" value="1"/>
</dbReference>
<dbReference type="OrthoDB" id="9771372at2"/>
<dbReference type="RefSeq" id="WP_147665663.1">
    <property type="nucleotide sequence ID" value="NZ_VDUW01000001.1"/>
</dbReference>
<dbReference type="SMART" id="SM00382">
    <property type="entry name" value="AAA"/>
    <property type="match status" value="1"/>
</dbReference>
<dbReference type="InterPro" id="IPR009057">
    <property type="entry name" value="Homeodomain-like_sf"/>
</dbReference>
<dbReference type="Gene3D" id="3.30.450.20">
    <property type="entry name" value="PAS domain"/>
    <property type="match status" value="1"/>
</dbReference>
<protein>
    <submittedName>
        <fullName evidence="7">PAS domain S-box protein</fullName>
    </submittedName>
</protein>
<accession>A0A5C8P437</accession>
<dbReference type="GO" id="GO:0005524">
    <property type="term" value="F:ATP binding"/>
    <property type="evidence" value="ECO:0007669"/>
    <property type="project" value="UniProtKB-KW"/>
</dbReference>
<keyword evidence="1" id="KW-0547">Nucleotide-binding</keyword>
<dbReference type="Gene3D" id="1.10.10.60">
    <property type="entry name" value="Homeodomain-like"/>
    <property type="match status" value="1"/>
</dbReference>
<dbReference type="SUPFAM" id="SSF52540">
    <property type="entry name" value="P-loop containing nucleoside triphosphate hydrolases"/>
    <property type="match status" value="1"/>
</dbReference>
<dbReference type="Pfam" id="PF00989">
    <property type="entry name" value="PAS"/>
    <property type="match status" value="1"/>
</dbReference>
<dbReference type="InterPro" id="IPR003593">
    <property type="entry name" value="AAA+_ATPase"/>
</dbReference>
<dbReference type="PANTHER" id="PTHR32071:SF121">
    <property type="entry name" value="SIGMA L-DEPENDENT TRANSCRIPTIONAL REGULATOR YQIR-RELATED"/>
    <property type="match status" value="1"/>
</dbReference>
<comment type="caution">
    <text evidence="7">The sequence shown here is derived from an EMBL/GenBank/DDBJ whole genome shotgun (WGS) entry which is preliminary data.</text>
</comment>
<dbReference type="PROSITE" id="PS50045">
    <property type="entry name" value="SIGMA54_INTERACT_4"/>
    <property type="match status" value="1"/>
</dbReference>
<gene>
    <name evidence="7" type="ORF">FHP05_02580</name>
</gene>
<keyword evidence="2" id="KW-0067">ATP-binding</keyword>
<reference evidence="7 8" key="1">
    <citation type="submission" date="2019-06" db="EMBL/GenBank/DDBJ databases">
        <title>Cerasibacillus sp. nov., isolated from maize field.</title>
        <authorList>
            <person name="Lin S.-Y."/>
            <person name="Tsai C.-F."/>
            <person name="Young C.-C."/>
        </authorList>
    </citation>
    <scope>NUCLEOTIDE SEQUENCE [LARGE SCALE GENOMIC DNA]</scope>
    <source>
        <strain evidence="7 8">CC-CFT480</strain>
    </source>
</reference>
<dbReference type="PROSITE" id="PS00675">
    <property type="entry name" value="SIGMA54_INTERACT_1"/>
    <property type="match status" value="1"/>
</dbReference>
<dbReference type="EMBL" id="VDUW01000001">
    <property type="protein sequence ID" value="TXL67926.1"/>
    <property type="molecule type" value="Genomic_DNA"/>
</dbReference>
<feature type="domain" description="Sigma-54 factor interaction" evidence="5">
    <location>
        <begin position="259"/>
        <end position="486"/>
    </location>
</feature>
<dbReference type="InterPro" id="IPR025944">
    <property type="entry name" value="Sigma_54_int_dom_CS"/>
</dbReference>
<dbReference type="Pfam" id="PF02954">
    <property type="entry name" value="HTH_8"/>
    <property type="match status" value="1"/>
</dbReference>
<dbReference type="SMART" id="SM00091">
    <property type="entry name" value="PAS"/>
    <property type="match status" value="1"/>
</dbReference>
<keyword evidence="8" id="KW-1185">Reference proteome</keyword>
<dbReference type="Pfam" id="PF00158">
    <property type="entry name" value="Sigma54_activat"/>
    <property type="match status" value="1"/>
</dbReference>
<evidence type="ECO:0000256" key="2">
    <source>
        <dbReference type="ARBA" id="ARBA00022840"/>
    </source>
</evidence>
<dbReference type="PANTHER" id="PTHR32071">
    <property type="entry name" value="TRANSCRIPTIONAL REGULATORY PROTEIN"/>
    <property type="match status" value="1"/>
</dbReference>
<dbReference type="Proteomes" id="UP000321574">
    <property type="component" value="Unassembled WGS sequence"/>
</dbReference>
<dbReference type="GO" id="GO:0043565">
    <property type="term" value="F:sequence-specific DNA binding"/>
    <property type="evidence" value="ECO:0007669"/>
    <property type="project" value="InterPro"/>
</dbReference>
<proteinExistence type="predicted"/>
<dbReference type="Gene3D" id="3.40.50.300">
    <property type="entry name" value="P-loop containing nucleotide triphosphate hydrolases"/>
    <property type="match status" value="1"/>
</dbReference>
<dbReference type="SUPFAM" id="SSF51735">
    <property type="entry name" value="NAD(P)-binding Rossmann-fold domains"/>
    <property type="match status" value="1"/>
</dbReference>
<dbReference type="Gene3D" id="1.10.8.60">
    <property type="match status" value="1"/>
</dbReference>
<evidence type="ECO:0000313" key="7">
    <source>
        <dbReference type="EMBL" id="TXL67926.1"/>
    </source>
</evidence>
<evidence type="ECO:0000256" key="4">
    <source>
        <dbReference type="ARBA" id="ARBA00023163"/>
    </source>
</evidence>
<evidence type="ECO:0000259" key="6">
    <source>
        <dbReference type="PROSITE" id="PS50112"/>
    </source>
</evidence>
<dbReference type="SUPFAM" id="SSF46689">
    <property type="entry name" value="Homeodomain-like"/>
    <property type="match status" value="1"/>
</dbReference>
<dbReference type="GO" id="GO:0006355">
    <property type="term" value="P:regulation of DNA-templated transcription"/>
    <property type="evidence" value="ECO:0007669"/>
    <property type="project" value="InterPro"/>
</dbReference>
<dbReference type="AlphaFoldDB" id="A0A5C8P437"/>
<dbReference type="InterPro" id="IPR027417">
    <property type="entry name" value="P-loop_NTPase"/>
</dbReference>
<dbReference type="Gene3D" id="3.40.50.720">
    <property type="entry name" value="NAD(P)-binding Rossmann-like Domain"/>
    <property type="match status" value="1"/>
</dbReference>
<dbReference type="NCBIfam" id="TIGR00229">
    <property type="entry name" value="sensory_box"/>
    <property type="match status" value="1"/>
</dbReference>
<dbReference type="FunFam" id="3.40.50.300:FF:000006">
    <property type="entry name" value="DNA-binding transcriptional regulator NtrC"/>
    <property type="match status" value="1"/>
</dbReference>
<dbReference type="PROSITE" id="PS00688">
    <property type="entry name" value="SIGMA54_INTERACT_3"/>
    <property type="match status" value="1"/>
</dbReference>
<dbReference type="CDD" id="cd00130">
    <property type="entry name" value="PAS"/>
    <property type="match status" value="1"/>
</dbReference>
<keyword evidence="3" id="KW-0805">Transcription regulation</keyword>
<evidence type="ECO:0000313" key="8">
    <source>
        <dbReference type="Proteomes" id="UP000321574"/>
    </source>
</evidence>
<dbReference type="InterPro" id="IPR002197">
    <property type="entry name" value="HTH_Fis"/>
</dbReference>